<feature type="transmembrane region" description="Helical" evidence="2">
    <location>
        <begin position="493"/>
        <end position="515"/>
    </location>
</feature>
<feature type="compositionally biased region" description="Polar residues" evidence="1">
    <location>
        <begin position="893"/>
        <end position="903"/>
    </location>
</feature>
<evidence type="ECO:0000313" key="3">
    <source>
        <dbReference type="EMBL" id="KAF7670822.1"/>
    </source>
</evidence>
<feature type="transmembrane region" description="Helical" evidence="2">
    <location>
        <begin position="92"/>
        <end position="110"/>
    </location>
</feature>
<dbReference type="GeneID" id="62209340"/>
<feature type="region of interest" description="Disordered" evidence="1">
    <location>
        <begin position="866"/>
        <end position="903"/>
    </location>
</feature>
<protein>
    <submittedName>
        <fullName evidence="3">Uncharacterized protein</fullName>
    </submittedName>
</protein>
<feature type="compositionally biased region" description="Polar residues" evidence="1">
    <location>
        <begin position="808"/>
        <end position="825"/>
    </location>
</feature>
<feature type="transmembrane region" description="Helical" evidence="2">
    <location>
        <begin position="392"/>
        <end position="413"/>
    </location>
</feature>
<keyword evidence="2" id="KW-1133">Transmembrane helix</keyword>
<dbReference type="AlphaFoldDB" id="A0A8H7AXF4"/>
<feature type="transmembrane region" description="Helical" evidence="2">
    <location>
        <begin position="641"/>
        <end position="665"/>
    </location>
</feature>
<gene>
    <name evidence="3" type="ORF">GT037_011115</name>
</gene>
<organism evidence="3 4">
    <name type="scientific">Alternaria burnsii</name>
    <dbReference type="NCBI Taxonomy" id="1187904"/>
    <lineage>
        <taxon>Eukaryota</taxon>
        <taxon>Fungi</taxon>
        <taxon>Dikarya</taxon>
        <taxon>Ascomycota</taxon>
        <taxon>Pezizomycotina</taxon>
        <taxon>Dothideomycetes</taxon>
        <taxon>Pleosporomycetidae</taxon>
        <taxon>Pleosporales</taxon>
        <taxon>Pleosporineae</taxon>
        <taxon>Pleosporaceae</taxon>
        <taxon>Alternaria</taxon>
        <taxon>Alternaria sect. Alternaria</taxon>
    </lineage>
</organism>
<keyword evidence="2" id="KW-0812">Transmembrane</keyword>
<evidence type="ECO:0000256" key="1">
    <source>
        <dbReference type="SAM" id="MobiDB-lite"/>
    </source>
</evidence>
<evidence type="ECO:0000313" key="4">
    <source>
        <dbReference type="Proteomes" id="UP000596902"/>
    </source>
</evidence>
<evidence type="ECO:0000256" key="2">
    <source>
        <dbReference type="SAM" id="Phobius"/>
    </source>
</evidence>
<keyword evidence="2" id="KW-0472">Membrane</keyword>
<dbReference type="EMBL" id="JAAABM010000028">
    <property type="protein sequence ID" value="KAF7670822.1"/>
    <property type="molecule type" value="Genomic_DNA"/>
</dbReference>
<feature type="transmembrane region" description="Helical" evidence="2">
    <location>
        <begin position="425"/>
        <end position="446"/>
    </location>
</feature>
<name>A0A8H7AXF4_9PLEO</name>
<keyword evidence="4" id="KW-1185">Reference proteome</keyword>
<proteinExistence type="predicted"/>
<feature type="transmembrane region" description="Helical" evidence="2">
    <location>
        <begin position="60"/>
        <end position="80"/>
    </location>
</feature>
<reference evidence="3" key="2">
    <citation type="submission" date="2020-08" db="EMBL/GenBank/DDBJ databases">
        <title>Draft Genome Sequence of Cumin Blight Pathogen Alternaria burnsii.</title>
        <authorList>
            <person name="Feng Z."/>
        </authorList>
    </citation>
    <scope>NUCLEOTIDE SEQUENCE</scope>
    <source>
        <strain evidence="3">CBS107.38</strain>
    </source>
</reference>
<reference evidence="3" key="1">
    <citation type="submission" date="2020-01" db="EMBL/GenBank/DDBJ databases">
        <authorList>
            <person name="Feng Z.H.Z."/>
        </authorList>
    </citation>
    <scope>NUCLEOTIDE SEQUENCE</scope>
    <source>
        <strain evidence="3">CBS107.38</strain>
    </source>
</reference>
<feature type="transmembrane region" description="Helical" evidence="2">
    <location>
        <begin position="208"/>
        <end position="230"/>
    </location>
</feature>
<feature type="region of interest" description="Disordered" evidence="1">
    <location>
        <begin position="779"/>
        <end position="825"/>
    </location>
</feature>
<accession>A0A8H7AXF4</accession>
<comment type="caution">
    <text evidence="3">The sequence shown here is derived from an EMBL/GenBank/DDBJ whole genome shotgun (WGS) entry which is preliminary data.</text>
</comment>
<dbReference type="RefSeq" id="XP_038781208.1">
    <property type="nucleotide sequence ID" value="XM_038936162.1"/>
</dbReference>
<feature type="transmembrane region" description="Helical" evidence="2">
    <location>
        <begin position="242"/>
        <end position="260"/>
    </location>
</feature>
<sequence>MTTNFKECAKRFAENSTLRETWGWHGKIIGIDYNSTTQISREGCIYLCGNGADYYPWKDVSGVITTWILPIIGVLLQAPFESNATQRTLLAITRWVGSPIASISYVLWNIKVSAKAAMMVDMAVKYDETPHRKTDFGSMRDSMYLLLVMNQYTLKPTVMSKDLQKEAEGLLRITLFSKDLVLTDTDKTLRQMRRILAREVREMRRRGTVPVFISIMWFLFAFALSIQDAFGDLGNNSTAHDLALGCLLAWFPVLIMGSIVDRNPIAAEAIRKKLSTLVDHVRHALRDKQHRDEFIKTFRDQPDYHELKCRIESVADKGEYMEEFFVDFAGQARIRWHYGAAHAILSDIEDCYIERKGRNWLANEREARASLVLGPVNEEGLVWFDVREFWQVLSAIIIVAGSCGGAFILSYFTPTVGLGCRSGGYTIFFAVALGLLIVEMTVWMFLSPYEFDALCSPWLGRVGSRLHSHVTFNHWEDDAQASWGRLKRRASRIADAMSSLLIRCIVSMVLVAPWVDRGATKEKIQVALERKRTSFREMPLKRRWELFFFRPVETFNTIWLIYIVMAQVFGWYKTCDCMTSNWAWGGGYLDFSQQGTSSIYYSPPAEIGEKGDTVAFFSFNLPKQDRFNTIRSIVYDQSNSLWVAWCWISGTVLTTTVMGLSMFYITVESFLSTEDYEDAMKGLRMTRAYRSWTLFARRTSRVTMNQLEKLALAIGLIKKRKKTLMWTRHHTWNPLVPHRTSSSGRDHFRGAPSIELTPYDNDRVPDVVFETPAMAHSLFPPAITPRRTRNESDASLDPLDLPGRPRTSGDSSTPLIQRPSQVYQQNEIDGHMVGEERRSSETPLLETDLVRSDAQTGPHIQDAVQNRQGYHRAHSDQGSARQSRDTEHAGLGISSSSQDHNYG</sequence>
<feature type="transmembrane region" description="Helical" evidence="2">
    <location>
        <begin position="554"/>
        <end position="572"/>
    </location>
</feature>
<dbReference type="Proteomes" id="UP000596902">
    <property type="component" value="Unassembled WGS sequence"/>
</dbReference>